<dbReference type="EMBL" id="BART01016140">
    <property type="protein sequence ID" value="GAG77980.1"/>
    <property type="molecule type" value="Genomic_DNA"/>
</dbReference>
<reference evidence="1" key="1">
    <citation type="journal article" date="2014" name="Front. Microbiol.">
        <title>High frequency of phylogenetically diverse reductive dehalogenase-homologous genes in deep subseafloor sedimentary metagenomes.</title>
        <authorList>
            <person name="Kawai M."/>
            <person name="Futagami T."/>
            <person name="Toyoda A."/>
            <person name="Takaki Y."/>
            <person name="Nishi S."/>
            <person name="Hori S."/>
            <person name="Arai W."/>
            <person name="Tsubouchi T."/>
            <person name="Morono Y."/>
            <person name="Uchiyama I."/>
            <person name="Ito T."/>
            <person name="Fujiyama A."/>
            <person name="Inagaki F."/>
            <person name="Takami H."/>
        </authorList>
    </citation>
    <scope>NUCLEOTIDE SEQUENCE</scope>
    <source>
        <strain evidence="1">Expedition CK06-06</strain>
    </source>
</reference>
<organism evidence="1">
    <name type="scientific">marine sediment metagenome</name>
    <dbReference type="NCBI Taxonomy" id="412755"/>
    <lineage>
        <taxon>unclassified sequences</taxon>
        <taxon>metagenomes</taxon>
        <taxon>ecological metagenomes</taxon>
    </lineage>
</organism>
<dbReference type="AlphaFoldDB" id="X1A738"/>
<sequence>MRKNININSGNIINKKKFLILEKIIKFLPILCYYKDPSKRTLKALEIIIKNKLY</sequence>
<gene>
    <name evidence="1" type="ORF">S01H4_31129</name>
</gene>
<accession>X1A738</accession>
<name>X1A738_9ZZZZ</name>
<evidence type="ECO:0000313" key="1">
    <source>
        <dbReference type="EMBL" id="GAG77980.1"/>
    </source>
</evidence>
<protein>
    <submittedName>
        <fullName evidence="1">Uncharacterized protein</fullName>
    </submittedName>
</protein>
<proteinExistence type="predicted"/>
<comment type="caution">
    <text evidence="1">The sequence shown here is derived from an EMBL/GenBank/DDBJ whole genome shotgun (WGS) entry which is preliminary data.</text>
</comment>